<evidence type="ECO:0000256" key="2">
    <source>
        <dbReference type="RuleBase" id="RU000487"/>
    </source>
</evidence>
<dbReference type="STRING" id="4555.A0A368S9C7"/>
<organism evidence="3">
    <name type="scientific">Setaria italica</name>
    <name type="common">Foxtail millet</name>
    <name type="synonym">Panicum italicum</name>
    <dbReference type="NCBI Taxonomy" id="4555"/>
    <lineage>
        <taxon>Eukaryota</taxon>
        <taxon>Viridiplantae</taxon>
        <taxon>Streptophyta</taxon>
        <taxon>Embryophyta</taxon>
        <taxon>Tracheophyta</taxon>
        <taxon>Spermatophyta</taxon>
        <taxon>Magnoliopsida</taxon>
        <taxon>Liliopsida</taxon>
        <taxon>Poales</taxon>
        <taxon>Poaceae</taxon>
        <taxon>PACMAD clade</taxon>
        <taxon>Panicoideae</taxon>
        <taxon>Panicodae</taxon>
        <taxon>Paniceae</taxon>
        <taxon>Cenchrinae</taxon>
        <taxon>Setaria</taxon>
    </lineage>
</organism>
<dbReference type="Gene3D" id="3.30.420.40">
    <property type="match status" value="2"/>
</dbReference>
<dbReference type="SMART" id="SM00268">
    <property type="entry name" value="ACTIN"/>
    <property type="match status" value="1"/>
</dbReference>
<evidence type="ECO:0000313" key="3">
    <source>
        <dbReference type="EMBL" id="RCV39008.1"/>
    </source>
</evidence>
<proteinExistence type="inferred from homology"/>
<dbReference type="AlphaFoldDB" id="A0A368S9C7"/>
<dbReference type="InterPro" id="IPR004000">
    <property type="entry name" value="Actin"/>
</dbReference>
<comment type="function">
    <text evidence="1">Actins are highly conserved proteins that are involved in various types of cell motility and are ubiquitously expressed in all eukaryotic cells.</text>
</comment>
<reference evidence="3" key="1">
    <citation type="journal article" date="2012" name="Nat. Biotechnol.">
        <title>Reference genome sequence of the model plant Setaria.</title>
        <authorList>
            <person name="Bennetzen J.L."/>
            <person name="Schmutz J."/>
            <person name="Wang H."/>
            <person name="Percifield R."/>
            <person name="Hawkins J."/>
            <person name="Pontaroli A.C."/>
            <person name="Estep M."/>
            <person name="Feng L."/>
            <person name="Vaughn J.N."/>
            <person name="Grimwood J."/>
            <person name="Jenkins J."/>
            <person name="Barry K."/>
            <person name="Lindquist E."/>
            <person name="Hellsten U."/>
            <person name="Deshpande S."/>
            <person name="Wang X."/>
            <person name="Wu X."/>
            <person name="Mitros T."/>
            <person name="Triplett J."/>
            <person name="Yang X."/>
            <person name="Ye C.Y."/>
            <person name="Mauro-Herrera M."/>
            <person name="Wang L."/>
            <person name="Li P."/>
            <person name="Sharma M."/>
            <person name="Sharma R."/>
            <person name="Ronald P.C."/>
            <person name="Panaud O."/>
            <person name="Kellogg E.A."/>
            <person name="Brutnell T.P."/>
            <person name="Doust A.N."/>
            <person name="Tuskan G.A."/>
            <person name="Rokhsar D."/>
            <person name="Devos K.M."/>
        </authorList>
    </citation>
    <scope>NUCLEOTIDE SEQUENCE [LARGE SCALE GENOMIC DNA]</scope>
    <source>
        <strain evidence="3">Yugu1</strain>
    </source>
</reference>
<evidence type="ECO:0000256" key="1">
    <source>
        <dbReference type="ARBA" id="ARBA00003520"/>
    </source>
</evidence>
<dbReference type="Pfam" id="PF00022">
    <property type="entry name" value="Actin"/>
    <property type="match status" value="2"/>
</dbReference>
<dbReference type="PRINTS" id="PR00190">
    <property type="entry name" value="ACTIN"/>
</dbReference>
<dbReference type="InterPro" id="IPR043129">
    <property type="entry name" value="ATPase_NBD"/>
</dbReference>
<dbReference type="FunFam" id="3.30.420.40:FF:000050">
    <property type="entry name" value="Actin, alpha skeletal muscle"/>
    <property type="match status" value="1"/>
</dbReference>
<dbReference type="EMBL" id="CM003535">
    <property type="protein sequence ID" value="RCV39008.1"/>
    <property type="molecule type" value="Genomic_DNA"/>
</dbReference>
<protein>
    <recommendedName>
        <fullName evidence="4">Actin</fullName>
    </recommendedName>
</protein>
<comment type="similarity">
    <text evidence="2">Belongs to the actin family.</text>
</comment>
<accession>A0A368S9C7</accession>
<name>A0A368S9C7_SETIT</name>
<sequence>MAFNWDDMEKIWHHTFYNELRVPPDEDPVLLTDAIHNNPKVNRDKMTQIMFETFNVPAIKLAGRKLTEILQGVLNERGYSFTTNADRETVRNIKEKCAYVALDYKHDLETSKIKRFSCPEVLFQPNLFAIEDPGIHKATYNCIMNCDIDIRKHLYGTIVLSGGSTRFRGLADRLIKEITTLAPSSKINVVAPGDRKYSMWITKGEYDE</sequence>
<reference evidence="3" key="2">
    <citation type="submission" date="2015-07" db="EMBL/GenBank/DDBJ databases">
        <authorList>
            <person name="Noorani M."/>
        </authorList>
    </citation>
    <scope>NUCLEOTIDE SEQUENCE</scope>
    <source>
        <strain evidence="3">Yugu1</strain>
    </source>
</reference>
<dbReference type="PANTHER" id="PTHR11937">
    <property type="entry name" value="ACTIN"/>
    <property type="match status" value="1"/>
</dbReference>
<dbReference type="SUPFAM" id="SSF53067">
    <property type="entry name" value="Actin-like ATPase domain"/>
    <property type="match status" value="2"/>
</dbReference>
<gene>
    <name evidence="3" type="ORF">SETIT_8G188000v2</name>
</gene>
<evidence type="ECO:0008006" key="4">
    <source>
        <dbReference type="Google" id="ProtNLM"/>
    </source>
</evidence>
<dbReference type="Gene3D" id="3.90.640.10">
    <property type="entry name" value="Actin, Chain A, domain 4"/>
    <property type="match status" value="1"/>
</dbReference>